<keyword evidence="9" id="KW-1185">Reference proteome</keyword>
<dbReference type="InterPro" id="IPR006365">
    <property type="entry name" value="Cbl_synth_CobL"/>
</dbReference>
<protein>
    <submittedName>
        <fullName evidence="8">Precorrin-6Y methyltransferase</fullName>
    </submittedName>
</protein>
<dbReference type="RefSeq" id="WP_189118426.1">
    <property type="nucleotide sequence ID" value="NZ_BMRK01000007.1"/>
</dbReference>
<evidence type="ECO:0000256" key="2">
    <source>
        <dbReference type="ARBA" id="ARBA00022573"/>
    </source>
</evidence>
<keyword evidence="2" id="KW-0169">Cobalamin biosynthesis</keyword>
<reference evidence="8" key="2">
    <citation type="submission" date="2023-01" db="EMBL/GenBank/DDBJ databases">
        <authorList>
            <person name="Sun Q."/>
            <person name="Evtushenko L."/>
        </authorList>
    </citation>
    <scope>NUCLEOTIDE SEQUENCE</scope>
    <source>
        <strain evidence="8">VKM Ac-1246</strain>
    </source>
</reference>
<dbReference type="Pfam" id="PF00590">
    <property type="entry name" value="TP_methylase"/>
    <property type="match status" value="1"/>
</dbReference>
<dbReference type="PANTHER" id="PTHR43182:SF1">
    <property type="entry name" value="COBALT-PRECORRIN-7 C(5)-METHYLTRANSFERASE"/>
    <property type="match status" value="1"/>
</dbReference>
<organism evidence="8 9">
    <name type="scientific">Nocardioides luteus</name>
    <dbReference type="NCBI Taxonomy" id="1844"/>
    <lineage>
        <taxon>Bacteria</taxon>
        <taxon>Bacillati</taxon>
        <taxon>Actinomycetota</taxon>
        <taxon>Actinomycetes</taxon>
        <taxon>Propionibacteriales</taxon>
        <taxon>Nocardioidaceae</taxon>
        <taxon>Nocardioides</taxon>
    </lineage>
</organism>
<evidence type="ECO:0000313" key="9">
    <source>
        <dbReference type="Proteomes" id="UP001142292"/>
    </source>
</evidence>
<dbReference type="NCBIfam" id="TIGR02467">
    <property type="entry name" value="CbiE"/>
    <property type="match status" value="1"/>
</dbReference>
<dbReference type="InterPro" id="IPR035996">
    <property type="entry name" value="4pyrrol_Methylase_sf"/>
</dbReference>
<evidence type="ECO:0000256" key="1">
    <source>
        <dbReference type="ARBA" id="ARBA00004953"/>
    </source>
</evidence>
<evidence type="ECO:0000313" key="8">
    <source>
        <dbReference type="EMBL" id="GLJ70284.1"/>
    </source>
</evidence>
<dbReference type="GO" id="GO:0032259">
    <property type="term" value="P:methylation"/>
    <property type="evidence" value="ECO:0007669"/>
    <property type="project" value="UniProtKB-KW"/>
</dbReference>
<evidence type="ECO:0000256" key="4">
    <source>
        <dbReference type="ARBA" id="ARBA00022679"/>
    </source>
</evidence>
<sequence length="433" mass="45273">MIVVVGIGAGGWDEIPVRHQQLIREASVLLGGKRHLALVPDVPGQRREPWPSPLREGLPDLLEGLGDAVALASGDPLVSGIGTTLIDLLGRENVRIEPAVSSVSLARARMGWAAESCTVVSVVGRDVALVARELAPGRRILALSSDGSTPAEIAELLVRTGFGASVMTVLGDLGATSESRRTAVAEAWAAESPKLNIVAIECVRDRVGFDTDPLVPRGSGSTSGGEGSTPVEPPEPLGGGVSRPTQSFPTSWTPGLPDDAFEHDGQLTKRDLRASALARLAPTPGEHLWDVGAGAGSVGIEWMRAHPTCTATAVESHPERASRIARNAARLGTPGLRIVEGRAPDALADLRPPDAIFIGGGATRPGVLDACLAALRPGGRIVVHGVTLETEQLLARQHAERGGELTRISVESVDSIGTFRGWAPQRAVVQWAR</sequence>
<keyword evidence="5" id="KW-0949">S-adenosyl-L-methionine</keyword>
<dbReference type="Pfam" id="PF01135">
    <property type="entry name" value="PCMT"/>
    <property type="match status" value="1"/>
</dbReference>
<evidence type="ECO:0000256" key="3">
    <source>
        <dbReference type="ARBA" id="ARBA00022603"/>
    </source>
</evidence>
<evidence type="ECO:0000256" key="6">
    <source>
        <dbReference type="SAM" id="MobiDB-lite"/>
    </source>
</evidence>
<proteinExistence type="predicted"/>
<dbReference type="CDD" id="cd02440">
    <property type="entry name" value="AdoMet_MTases"/>
    <property type="match status" value="1"/>
</dbReference>
<dbReference type="InterPro" id="IPR014008">
    <property type="entry name" value="Cbl_synth_MTase_CbiT"/>
</dbReference>
<dbReference type="SUPFAM" id="SSF53335">
    <property type="entry name" value="S-adenosyl-L-methionine-dependent methyltransferases"/>
    <property type="match status" value="1"/>
</dbReference>
<feature type="compositionally biased region" description="Polar residues" evidence="6">
    <location>
        <begin position="243"/>
        <end position="253"/>
    </location>
</feature>
<dbReference type="Gene3D" id="3.40.50.150">
    <property type="entry name" value="Vaccinia Virus protein VP39"/>
    <property type="match status" value="1"/>
</dbReference>
<keyword evidence="4" id="KW-0808">Transferase</keyword>
<comment type="pathway">
    <text evidence="1">Cofactor biosynthesis; adenosylcobalamin biosynthesis.</text>
</comment>
<dbReference type="NCBIfam" id="TIGR02469">
    <property type="entry name" value="CbiT"/>
    <property type="match status" value="1"/>
</dbReference>
<dbReference type="InterPro" id="IPR000878">
    <property type="entry name" value="4pyrrol_Mease"/>
</dbReference>
<feature type="domain" description="Tetrapyrrole methylase" evidence="7">
    <location>
        <begin position="1"/>
        <end position="160"/>
    </location>
</feature>
<dbReference type="InterPro" id="IPR050714">
    <property type="entry name" value="Cobalamin_biosynth_MTase"/>
</dbReference>
<evidence type="ECO:0000259" key="7">
    <source>
        <dbReference type="Pfam" id="PF00590"/>
    </source>
</evidence>
<evidence type="ECO:0000256" key="5">
    <source>
        <dbReference type="ARBA" id="ARBA00022691"/>
    </source>
</evidence>
<dbReference type="Proteomes" id="UP001142292">
    <property type="component" value="Unassembled WGS sequence"/>
</dbReference>
<accession>A0ABQ5T1Z7</accession>
<dbReference type="CDD" id="cd11644">
    <property type="entry name" value="Precorrin-6Y-MT"/>
    <property type="match status" value="1"/>
</dbReference>
<dbReference type="GO" id="GO:0008168">
    <property type="term" value="F:methyltransferase activity"/>
    <property type="evidence" value="ECO:0007669"/>
    <property type="project" value="UniProtKB-KW"/>
</dbReference>
<feature type="region of interest" description="Disordered" evidence="6">
    <location>
        <begin position="211"/>
        <end position="253"/>
    </location>
</feature>
<reference evidence="8" key="1">
    <citation type="journal article" date="2014" name="Int. J. Syst. Evol. Microbiol.">
        <title>Complete genome of a new Firmicutes species belonging to the dominant human colonic microbiota ('Ruminococcus bicirculans') reveals two chromosomes and a selective capacity to utilize plant glucans.</title>
        <authorList>
            <consortium name="NISC Comparative Sequencing Program"/>
            <person name="Wegmann U."/>
            <person name="Louis P."/>
            <person name="Goesmann A."/>
            <person name="Henrissat B."/>
            <person name="Duncan S.H."/>
            <person name="Flint H.J."/>
        </authorList>
    </citation>
    <scope>NUCLEOTIDE SEQUENCE</scope>
    <source>
        <strain evidence="8">VKM Ac-1246</strain>
    </source>
</reference>
<comment type="caution">
    <text evidence="8">The sequence shown here is derived from an EMBL/GenBank/DDBJ whole genome shotgun (WGS) entry which is preliminary data.</text>
</comment>
<dbReference type="EMBL" id="BSEL01000010">
    <property type="protein sequence ID" value="GLJ70284.1"/>
    <property type="molecule type" value="Genomic_DNA"/>
</dbReference>
<dbReference type="PANTHER" id="PTHR43182">
    <property type="entry name" value="COBALT-PRECORRIN-6B C(15)-METHYLTRANSFERASE (DECARBOXYLATING)"/>
    <property type="match status" value="1"/>
</dbReference>
<dbReference type="Gene3D" id="3.40.1010.10">
    <property type="entry name" value="Cobalt-precorrin-4 Transmethylase, Domain 1"/>
    <property type="match status" value="1"/>
</dbReference>
<dbReference type="SUPFAM" id="SSF53790">
    <property type="entry name" value="Tetrapyrrole methylase"/>
    <property type="match status" value="1"/>
</dbReference>
<dbReference type="InterPro" id="IPR029063">
    <property type="entry name" value="SAM-dependent_MTases_sf"/>
</dbReference>
<name>A0ABQ5T1Z7_9ACTN</name>
<dbReference type="PIRSF" id="PIRSF036428">
    <property type="entry name" value="CobL"/>
    <property type="match status" value="1"/>
</dbReference>
<gene>
    <name evidence="8" type="ORF">GCM10017579_43200</name>
</gene>
<dbReference type="InterPro" id="IPR014777">
    <property type="entry name" value="4pyrrole_Mease_sub1"/>
</dbReference>
<keyword evidence="3 8" id="KW-0489">Methyltransferase</keyword>
<dbReference type="InterPro" id="IPR012818">
    <property type="entry name" value="CbiE"/>
</dbReference>